<protein>
    <submittedName>
        <fullName evidence="1">Uncharacterized protein</fullName>
    </submittedName>
</protein>
<accession>A0A0E9TAR9</accession>
<sequence>MFVISLRCSFKTTNCICILACKLAG</sequence>
<dbReference type="EMBL" id="GBXM01058050">
    <property type="protein sequence ID" value="JAH50527.1"/>
    <property type="molecule type" value="Transcribed_RNA"/>
</dbReference>
<evidence type="ECO:0000313" key="1">
    <source>
        <dbReference type="EMBL" id="JAH50527.1"/>
    </source>
</evidence>
<proteinExistence type="predicted"/>
<dbReference type="AlphaFoldDB" id="A0A0E9TAR9"/>
<reference evidence="1" key="2">
    <citation type="journal article" date="2015" name="Fish Shellfish Immunol.">
        <title>Early steps in the European eel (Anguilla anguilla)-Vibrio vulnificus interaction in the gills: Role of the RtxA13 toxin.</title>
        <authorList>
            <person name="Callol A."/>
            <person name="Pajuelo D."/>
            <person name="Ebbesson L."/>
            <person name="Teles M."/>
            <person name="MacKenzie S."/>
            <person name="Amaro C."/>
        </authorList>
    </citation>
    <scope>NUCLEOTIDE SEQUENCE</scope>
</reference>
<dbReference type="EMBL" id="GBXM01058786">
    <property type="protein sequence ID" value="JAH49791.1"/>
    <property type="molecule type" value="Transcribed_RNA"/>
</dbReference>
<name>A0A0E9TAR9_ANGAN</name>
<reference evidence="1" key="1">
    <citation type="submission" date="2014-11" db="EMBL/GenBank/DDBJ databases">
        <authorList>
            <person name="Amaro Gonzalez C."/>
        </authorList>
    </citation>
    <scope>NUCLEOTIDE SEQUENCE</scope>
</reference>
<organism evidence="1">
    <name type="scientific">Anguilla anguilla</name>
    <name type="common">European freshwater eel</name>
    <name type="synonym">Muraena anguilla</name>
    <dbReference type="NCBI Taxonomy" id="7936"/>
    <lineage>
        <taxon>Eukaryota</taxon>
        <taxon>Metazoa</taxon>
        <taxon>Chordata</taxon>
        <taxon>Craniata</taxon>
        <taxon>Vertebrata</taxon>
        <taxon>Euteleostomi</taxon>
        <taxon>Actinopterygii</taxon>
        <taxon>Neopterygii</taxon>
        <taxon>Teleostei</taxon>
        <taxon>Anguilliformes</taxon>
        <taxon>Anguillidae</taxon>
        <taxon>Anguilla</taxon>
    </lineage>
</organism>